<gene>
    <name evidence="2" type="ORF">ENI34_00610</name>
</gene>
<dbReference type="NCBIfam" id="TIGR04183">
    <property type="entry name" value="Por_Secre_tail"/>
    <property type="match status" value="1"/>
</dbReference>
<proteinExistence type="predicted"/>
<comment type="caution">
    <text evidence="2">The sequence shown here is derived from an EMBL/GenBank/DDBJ whole genome shotgun (WGS) entry which is preliminary data.</text>
</comment>
<dbReference type="InterPro" id="IPR007160">
    <property type="entry name" value="DUF362"/>
</dbReference>
<dbReference type="InterPro" id="IPR026444">
    <property type="entry name" value="Secre_tail"/>
</dbReference>
<evidence type="ECO:0000313" key="3">
    <source>
        <dbReference type="Proteomes" id="UP000885826"/>
    </source>
</evidence>
<dbReference type="Proteomes" id="UP000885826">
    <property type="component" value="Unassembled WGS sequence"/>
</dbReference>
<protein>
    <submittedName>
        <fullName evidence="2">DUF362 domain-containing protein</fullName>
    </submittedName>
</protein>
<accession>A0A9C9EKR2</accession>
<dbReference type="Pfam" id="PF04015">
    <property type="entry name" value="DUF362"/>
    <property type="match status" value="1"/>
</dbReference>
<feature type="domain" description="DUF362" evidence="1">
    <location>
        <begin position="106"/>
        <end position="291"/>
    </location>
</feature>
<evidence type="ECO:0000259" key="1">
    <source>
        <dbReference type="Pfam" id="PF04015"/>
    </source>
</evidence>
<dbReference type="AlphaFoldDB" id="A0A9C9EKR2"/>
<organism evidence="2 3">
    <name type="scientific">candidate division WOR-3 bacterium</name>
    <dbReference type="NCBI Taxonomy" id="2052148"/>
    <lineage>
        <taxon>Bacteria</taxon>
        <taxon>Bacteria division WOR-3</taxon>
    </lineage>
</organism>
<name>A0A9C9EKR2_UNCW3</name>
<dbReference type="PROSITE" id="PS51318">
    <property type="entry name" value="TAT"/>
    <property type="match status" value="1"/>
</dbReference>
<dbReference type="EMBL" id="DRIG01000008">
    <property type="protein sequence ID" value="HEC77627.1"/>
    <property type="molecule type" value="Genomic_DNA"/>
</dbReference>
<dbReference type="InterPro" id="IPR006311">
    <property type="entry name" value="TAT_signal"/>
</dbReference>
<sequence>MKNISRREFLKYLGVGTIGIMAKPKIPFAKEKEGNRASDVIQCFDENATSAGSVNETVVQIMMDESIKRLTGINSVGDAWKSIFPGITESSIISIKVNTINSAVPTNPEVINCIINGLAQMQFGANYFPKNNVIIWDRSDGELTSCGYTIYTGNDPDTPRCFGTDHSGVGYDSGCPLDVPGGPVYPSRIMSLLSDYLINVGVLKNHSTAQVTLSLKNHYGSVSPVPSHSNYCDPAIPALNQQIRDVITPNNMQKIFIIDSLWGNVLSGPGGSVNCNPKKIIMSLDTVACDYHSWNVINEERQNLGYNIIPWPIHHIDTATQSPYNLGTTDINLIEINNPSGIKSFQTNRPADGLLKVAPNPFRSNTTIILSLAQTSFVHLDLISASGRVESSIFHGKLIKGTHRIAVNLKNRLPAGSYFIRYYNGGETRIKKVTLID</sequence>
<reference evidence="2" key="1">
    <citation type="journal article" date="2020" name="mSystems">
        <title>Genome- and Community-Level Interaction Insights into Carbon Utilization and Element Cycling Functions of Hydrothermarchaeota in Hydrothermal Sediment.</title>
        <authorList>
            <person name="Zhou Z."/>
            <person name="Liu Y."/>
            <person name="Xu W."/>
            <person name="Pan J."/>
            <person name="Luo Z.H."/>
            <person name="Li M."/>
        </authorList>
    </citation>
    <scope>NUCLEOTIDE SEQUENCE</scope>
    <source>
        <strain evidence="2">HyVt-388</strain>
    </source>
</reference>
<evidence type="ECO:0000313" key="2">
    <source>
        <dbReference type="EMBL" id="HEC77627.1"/>
    </source>
</evidence>